<feature type="compositionally biased region" description="Polar residues" evidence="1">
    <location>
        <begin position="21"/>
        <end position="35"/>
    </location>
</feature>
<feature type="region of interest" description="Disordered" evidence="1">
    <location>
        <begin position="21"/>
        <end position="70"/>
    </location>
</feature>
<evidence type="ECO:0000313" key="2">
    <source>
        <dbReference type="EnsemblMetazoa" id="Aqu2.1.26469_001"/>
    </source>
</evidence>
<accession>A0A1X7UES9</accession>
<reference evidence="2" key="1">
    <citation type="submission" date="2017-05" db="UniProtKB">
        <authorList>
            <consortium name="EnsemblMetazoa"/>
        </authorList>
    </citation>
    <scope>IDENTIFICATION</scope>
</reference>
<feature type="compositionally biased region" description="Basic and acidic residues" evidence="1">
    <location>
        <begin position="56"/>
        <end position="70"/>
    </location>
</feature>
<feature type="compositionally biased region" description="Acidic residues" evidence="1">
    <location>
        <begin position="40"/>
        <end position="55"/>
    </location>
</feature>
<organism evidence="2">
    <name type="scientific">Amphimedon queenslandica</name>
    <name type="common">Sponge</name>
    <dbReference type="NCBI Taxonomy" id="400682"/>
    <lineage>
        <taxon>Eukaryota</taxon>
        <taxon>Metazoa</taxon>
        <taxon>Porifera</taxon>
        <taxon>Demospongiae</taxon>
        <taxon>Heteroscleromorpha</taxon>
        <taxon>Haplosclerida</taxon>
        <taxon>Niphatidae</taxon>
        <taxon>Amphimedon</taxon>
    </lineage>
</organism>
<proteinExistence type="predicted"/>
<sequence length="148" mass="16273">MSSQSKLSSFFATASICTTSSSDNLLGKRSVNSPASLEAATDEDNATESSDDESDTDHSDCDHGDCSGDETRDLERRIASKCTSACCSDDISCPVHPRLGSKVAKRKQGKQSRSLCSSWFSEYPWLTYCTTKRKVFCFTVGKHTKQRF</sequence>
<protein>
    <submittedName>
        <fullName evidence="2">Uncharacterized protein</fullName>
    </submittedName>
</protein>
<dbReference type="InParanoid" id="A0A1X7UES9"/>
<dbReference type="AlphaFoldDB" id="A0A1X7UES9"/>
<name>A0A1X7UES9_AMPQE</name>
<dbReference type="EnsemblMetazoa" id="Aqu2.1.26469_001">
    <property type="protein sequence ID" value="Aqu2.1.26469_001"/>
    <property type="gene ID" value="Aqu2.1.26469"/>
</dbReference>
<evidence type="ECO:0000256" key="1">
    <source>
        <dbReference type="SAM" id="MobiDB-lite"/>
    </source>
</evidence>